<accession>A0A371HCE9</accession>
<name>A0A371HCE9_MUCPR</name>
<dbReference type="EMBL" id="QJKJ01002983">
    <property type="protein sequence ID" value="RDY00471.1"/>
    <property type="molecule type" value="Genomic_DNA"/>
</dbReference>
<reference evidence="2" key="1">
    <citation type="submission" date="2018-05" db="EMBL/GenBank/DDBJ databases">
        <title>Draft genome of Mucuna pruriens seed.</title>
        <authorList>
            <person name="Nnadi N.E."/>
            <person name="Vos R."/>
            <person name="Hasami M.H."/>
            <person name="Devisetty U.K."/>
            <person name="Aguiy J.C."/>
        </authorList>
    </citation>
    <scope>NUCLEOTIDE SEQUENCE [LARGE SCALE GENOMIC DNA]</scope>
    <source>
        <strain evidence="2">JCA_2017</strain>
    </source>
</reference>
<protein>
    <submittedName>
        <fullName evidence="2">Uncharacterized protein</fullName>
    </submittedName>
</protein>
<evidence type="ECO:0000313" key="2">
    <source>
        <dbReference type="EMBL" id="RDY00471.1"/>
    </source>
</evidence>
<evidence type="ECO:0000313" key="3">
    <source>
        <dbReference type="Proteomes" id="UP000257109"/>
    </source>
</evidence>
<evidence type="ECO:0000256" key="1">
    <source>
        <dbReference type="SAM" id="Phobius"/>
    </source>
</evidence>
<dbReference type="AlphaFoldDB" id="A0A371HCE9"/>
<sequence length="115" mass="13407">EHETCLFFIFVVPIVIQTIINYLRSLSKTYDNYDHITNCEVCLDNALKVQKAPKGSSSKAFNVEESFNEASKEEGLDRDEFSFISKKIHSMWKKKGGSRWKNYSKKFTKETKDKI</sequence>
<keyword evidence="1" id="KW-0812">Transmembrane</keyword>
<keyword evidence="3" id="KW-1185">Reference proteome</keyword>
<organism evidence="2 3">
    <name type="scientific">Mucuna pruriens</name>
    <name type="common">Velvet bean</name>
    <name type="synonym">Dolichos pruriens</name>
    <dbReference type="NCBI Taxonomy" id="157652"/>
    <lineage>
        <taxon>Eukaryota</taxon>
        <taxon>Viridiplantae</taxon>
        <taxon>Streptophyta</taxon>
        <taxon>Embryophyta</taxon>
        <taxon>Tracheophyta</taxon>
        <taxon>Spermatophyta</taxon>
        <taxon>Magnoliopsida</taxon>
        <taxon>eudicotyledons</taxon>
        <taxon>Gunneridae</taxon>
        <taxon>Pentapetalae</taxon>
        <taxon>rosids</taxon>
        <taxon>fabids</taxon>
        <taxon>Fabales</taxon>
        <taxon>Fabaceae</taxon>
        <taxon>Papilionoideae</taxon>
        <taxon>50 kb inversion clade</taxon>
        <taxon>NPAAA clade</taxon>
        <taxon>indigoferoid/millettioid clade</taxon>
        <taxon>Phaseoleae</taxon>
        <taxon>Mucuna</taxon>
    </lineage>
</organism>
<keyword evidence="1" id="KW-1133">Transmembrane helix</keyword>
<keyword evidence="1" id="KW-0472">Membrane</keyword>
<feature type="non-terminal residue" evidence="2">
    <location>
        <position position="1"/>
    </location>
</feature>
<comment type="caution">
    <text evidence="2">The sequence shown here is derived from an EMBL/GenBank/DDBJ whole genome shotgun (WGS) entry which is preliminary data.</text>
</comment>
<gene>
    <name evidence="2" type="ORF">CR513_16345</name>
</gene>
<dbReference type="Proteomes" id="UP000257109">
    <property type="component" value="Unassembled WGS sequence"/>
</dbReference>
<feature type="transmembrane region" description="Helical" evidence="1">
    <location>
        <begin position="6"/>
        <end position="23"/>
    </location>
</feature>
<proteinExistence type="predicted"/>